<evidence type="ECO:0000256" key="1">
    <source>
        <dbReference type="SAM" id="MobiDB-lite"/>
    </source>
</evidence>
<protein>
    <submittedName>
        <fullName evidence="2">Uncharacterized protein</fullName>
    </submittedName>
</protein>
<organism evidence="2 3">
    <name type="scientific">Rhodopirellula europaea 6C</name>
    <dbReference type="NCBI Taxonomy" id="1263867"/>
    <lineage>
        <taxon>Bacteria</taxon>
        <taxon>Pseudomonadati</taxon>
        <taxon>Planctomycetota</taxon>
        <taxon>Planctomycetia</taxon>
        <taxon>Pirellulales</taxon>
        <taxon>Pirellulaceae</taxon>
        <taxon>Rhodopirellula</taxon>
    </lineage>
</organism>
<dbReference type="EMBL" id="ANMO01000202">
    <property type="protein sequence ID" value="EMB14998.1"/>
    <property type="molecule type" value="Genomic_DNA"/>
</dbReference>
<reference evidence="2" key="2">
    <citation type="journal article" date="2013" name="Mar. Genomics">
        <title>Expression of sulfatases in Rhodopirellula baltica and the diversity of sulfatases in the genus Rhodopirellula.</title>
        <authorList>
            <person name="Wegner C.E."/>
            <person name="Richter-Heitmann T."/>
            <person name="Klindworth A."/>
            <person name="Klockow C."/>
            <person name="Richter M."/>
            <person name="Achstetter T."/>
            <person name="Glockner F.O."/>
            <person name="Harder J."/>
        </authorList>
    </citation>
    <scope>NUCLEOTIDE SEQUENCE [LARGE SCALE GENOMIC DNA]</scope>
    <source>
        <strain evidence="2">6C</strain>
    </source>
</reference>
<feature type="region of interest" description="Disordered" evidence="1">
    <location>
        <begin position="29"/>
        <end position="51"/>
    </location>
</feature>
<gene>
    <name evidence="2" type="ORF">RE6C_04335</name>
</gene>
<dbReference type="AlphaFoldDB" id="M2AZP3"/>
<accession>M2AZP3</accession>
<evidence type="ECO:0000313" key="3">
    <source>
        <dbReference type="Proteomes" id="UP000011529"/>
    </source>
</evidence>
<evidence type="ECO:0000313" key="2">
    <source>
        <dbReference type="EMBL" id="EMB14998.1"/>
    </source>
</evidence>
<reference evidence="2" key="1">
    <citation type="submission" date="2012-11" db="EMBL/GenBank/DDBJ databases">
        <title>Permanent draft genomes of Rhodopirellula europaea strain SH398 and 6C.</title>
        <authorList>
            <person name="Richter M."/>
            <person name="Richter-Heitmann T."/>
            <person name="Frank C."/>
            <person name="Harder J."/>
            <person name="Glockner F.O."/>
        </authorList>
    </citation>
    <scope>NUCLEOTIDE SEQUENCE</scope>
    <source>
        <strain evidence="2">6C</strain>
    </source>
</reference>
<sequence length="51" mass="5663">MSQPAPIDLANGHIQPKTKRIEFGRWPKESMFSPVPGTSSQATLKKAFGHR</sequence>
<keyword evidence="3" id="KW-1185">Reference proteome</keyword>
<comment type="caution">
    <text evidence="2">The sequence shown here is derived from an EMBL/GenBank/DDBJ whole genome shotgun (WGS) entry which is preliminary data.</text>
</comment>
<dbReference type="Proteomes" id="UP000011529">
    <property type="component" value="Unassembled WGS sequence"/>
</dbReference>
<proteinExistence type="predicted"/>
<name>M2AZP3_9BACT</name>